<name>A0A0D0DWZ5_9AGAM</name>
<dbReference type="SUPFAM" id="SSF55729">
    <property type="entry name" value="Acyl-CoA N-acyltransferases (Nat)"/>
    <property type="match status" value="1"/>
</dbReference>
<sequence>MHGPKNRDDEFSTPMFPKFWGKGYGTEATRFTVGYAFSVLGLQRLSLSVMLRRWDYIQRCVFHRASGRRNKCDLFQRFSGGGQREARQLG</sequence>
<accession>A0A0D0DWZ5</accession>
<protein>
    <recommendedName>
        <fullName evidence="1">N-acetyltransferase domain-containing protein</fullName>
    </recommendedName>
</protein>
<dbReference type="InParanoid" id="A0A0D0DWZ5"/>
<reference evidence="2 3" key="1">
    <citation type="submission" date="2014-04" db="EMBL/GenBank/DDBJ databases">
        <authorList>
            <consortium name="DOE Joint Genome Institute"/>
            <person name="Kuo A."/>
            <person name="Kohler A."/>
            <person name="Jargeat P."/>
            <person name="Nagy L.G."/>
            <person name="Floudas D."/>
            <person name="Copeland A."/>
            <person name="Barry K.W."/>
            <person name="Cichocki N."/>
            <person name="Veneault-Fourrey C."/>
            <person name="LaButti K."/>
            <person name="Lindquist E.A."/>
            <person name="Lipzen A."/>
            <person name="Lundell T."/>
            <person name="Morin E."/>
            <person name="Murat C."/>
            <person name="Sun H."/>
            <person name="Tunlid A."/>
            <person name="Henrissat B."/>
            <person name="Grigoriev I.V."/>
            <person name="Hibbett D.S."/>
            <person name="Martin F."/>
            <person name="Nordberg H.P."/>
            <person name="Cantor M.N."/>
            <person name="Hua S.X."/>
        </authorList>
    </citation>
    <scope>NUCLEOTIDE SEQUENCE [LARGE SCALE GENOMIC DNA]</scope>
    <source>
        <strain evidence="2 3">Ve08.2h10</strain>
    </source>
</reference>
<gene>
    <name evidence="2" type="ORF">PAXRUDRAFT_831413</name>
</gene>
<proteinExistence type="predicted"/>
<evidence type="ECO:0000313" key="3">
    <source>
        <dbReference type="Proteomes" id="UP000054538"/>
    </source>
</evidence>
<keyword evidence="3" id="KW-1185">Reference proteome</keyword>
<dbReference type="InterPro" id="IPR016181">
    <property type="entry name" value="Acyl_CoA_acyltransferase"/>
</dbReference>
<dbReference type="AlphaFoldDB" id="A0A0D0DWZ5"/>
<dbReference type="STRING" id="930991.A0A0D0DWZ5"/>
<evidence type="ECO:0000259" key="1">
    <source>
        <dbReference type="Pfam" id="PF13302"/>
    </source>
</evidence>
<reference evidence="3" key="2">
    <citation type="submission" date="2015-01" db="EMBL/GenBank/DDBJ databases">
        <title>Evolutionary Origins and Diversification of the Mycorrhizal Mutualists.</title>
        <authorList>
            <consortium name="DOE Joint Genome Institute"/>
            <consortium name="Mycorrhizal Genomics Consortium"/>
            <person name="Kohler A."/>
            <person name="Kuo A."/>
            <person name="Nagy L.G."/>
            <person name="Floudas D."/>
            <person name="Copeland A."/>
            <person name="Barry K.W."/>
            <person name="Cichocki N."/>
            <person name="Veneault-Fourrey C."/>
            <person name="LaButti K."/>
            <person name="Lindquist E.A."/>
            <person name="Lipzen A."/>
            <person name="Lundell T."/>
            <person name="Morin E."/>
            <person name="Murat C."/>
            <person name="Riley R."/>
            <person name="Ohm R."/>
            <person name="Sun H."/>
            <person name="Tunlid A."/>
            <person name="Henrissat B."/>
            <person name="Grigoriev I.V."/>
            <person name="Hibbett D.S."/>
            <person name="Martin F."/>
        </authorList>
    </citation>
    <scope>NUCLEOTIDE SEQUENCE [LARGE SCALE GENOMIC DNA]</scope>
    <source>
        <strain evidence="3">Ve08.2h10</strain>
    </source>
</reference>
<dbReference type="Pfam" id="PF13302">
    <property type="entry name" value="Acetyltransf_3"/>
    <property type="match status" value="1"/>
</dbReference>
<organism evidence="2 3">
    <name type="scientific">Paxillus rubicundulus Ve08.2h10</name>
    <dbReference type="NCBI Taxonomy" id="930991"/>
    <lineage>
        <taxon>Eukaryota</taxon>
        <taxon>Fungi</taxon>
        <taxon>Dikarya</taxon>
        <taxon>Basidiomycota</taxon>
        <taxon>Agaricomycotina</taxon>
        <taxon>Agaricomycetes</taxon>
        <taxon>Agaricomycetidae</taxon>
        <taxon>Boletales</taxon>
        <taxon>Paxilineae</taxon>
        <taxon>Paxillaceae</taxon>
        <taxon>Paxillus</taxon>
    </lineage>
</organism>
<dbReference type="Gene3D" id="3.40.630.30">
    <property type="match status" value="1"/>
</dbReference>
<dbReference type="GO" id="GO:0016747">
    <property type="term" value="F:acyltransferase activity, transferring groups other than amino-acyl groups"/>
    <property type="evidence" value="ECO:0007669"/>
    <property type="project" value="InterPro"/>
</dbReference>
<dbReference type="EMBL" id="KN825474">
    <property type="protein sequence ID" value="KIK90764.1"/>
    <property type="molecule type" value="Genomic_DNA"/>
</dbReference>
<dbReference type="InterPro" id="IPR000182">
    <property type="entry name" value="GNAT_dom"/>
</dbReference>
<dbReference type="Proteomes" id="UP000054538">
    <property type="component" value="Unassembled WGS sequence"/>
</dbReference>
<feature type="domain" description="N-acetyltransferase" evidence="1">
    <location>
        <begin position="10"/>
        <end position="47"/>
    </location>
</feature>
<dbReference type="HOGENOM" id="CLU_2441536_0_0_1"/>
<evidence type="ECO:0000313" key="2">
    <source>
        <dbReference type="EMBL" id="KIK90764.1"/>
    </source>
</evidence>
<dbReference type="OrthoDB" id="630895at2759"/>